<evidence type="ECO:0000256" key="5">
    <source>
        <dbReference type="ARBA" id="ARBA00022801"/>
    </source>
</evidence>
<dbReference type="AlphaFoldDB" id="A0A2T7PLT6"/>
<dbReference type="InterPro" id="IPR000917">
    <property type="entry name" value="Sulfatase_N"/>
</dbReference>
<evidence type="ECO:0000256" key="2">
    <source>
        <dbReference type="ARBA" id="ARBA00008779"/>
    </source>
</evidence>
<dbReference type="GO" id="GO:0005737">
    <property type="term" value="C:cytoplasm"/>
    <property type="evidence" value="ECO:0007669"/>
    <property type="project" value="TreeGrafter"/>
</dbReference>
<keyword evidence="5" id="KW-0378">Hydrolase</keyword>
<dbReference type="Proteomes" id="UP000245119">
    <property type="component" value="Linkage Group LG3"/>
</dbReference>
<evidence type="ECO:0000313" key="8">
    <source>
        <dbReference type="EMBL" id="PVD34395.1"/>
    </source>
</evidence>
<dbReference type="CDD" id="cd16030">
    <property type="entry name" value="iduronate-2-sulfatase"/>
    <property type="match status" value="1"/>
</dbReference>
<evidence type="ECO:0000259" key="7">
    <source>
        <dbReference type="Pfam" id="PF00884"/>
    </source>
</evidence>
<evidence type="ECO:0000313" key="9">
    <source>
        <dbReference type="Proteomes" id="UP000245119"/>
    </source>
</evidence>
<comment type="caution">
    <text evidence="8">The sequence shown here is derived from an EMBL/GenBank/DDBJ whole genome shotgun (WGS) entry which is preliminary data.</text>
</comment>
<keyword evidence="9" id="KW-1185">Reference proteome</keyword>
<protein>
    <recommendedName>
        <fullName evidence="7">Sulfatase N-terminal domain-containing protein</fullName>
    </recommendedName>
</protein>
<proteinExistence type="inferred from homology"/>
<keyword evidence="4" id="KW-0732">Signal</keyword>
<dbReference type="InterPro" id="IPR017850">
    <property type="entry name" value="Alkaline_phosphatase_core_sf"/>
</dbReference>
<name>A0A2T7PLT6_POMCA</name>
<dbReference type="GO" id="GO:0046872">
    <property type="term" value="F:metal ion binding"/>
    <property type="evidence" value="ECO:0007669"/>
    <property type="project" value="UniProtKB-KW"/>
</dbReference>
<dbReference type="PANTHER" id="PTHR45953">
    <property type="entry name" value="IDURONATE 2-SULFATASE"/>
    <property type="match status" value="1"/>
</dbReference>
<dbReference type="EMBL" id="PZQS01000003">
    <property type="protein sequence ID" value="PVD34395.1"/>
    <property type="molecule type" value="Genomic_DNA"/>
</dbReference>
<dbReference type="GO" id="GO:0004423">
    <property type="term" value="F:iduronate-2-sulfatase activity"/>
    <property type="evidence" value="ECO:0007669"/>
    <property type="project" value="InterPro"/>
</dbReference>
<comment type="similarity">
    <text evidence="2">Belongs to the sulfatase family.</text>
</comment>
<comment type="cofactor">
    <cofactor evidence="1">
        <name>Ca(2+)</name>
        <dbReference type="ChEBI" id="CHEBI:29108"/>
    </cofactor>
</comment>
<evidence type="ECO:0000256" key="3">
    <source>
        <dbReference type="ARBA" id="ARBA00022723"/>
    </source>
</evidence>
<sequence>MFTQGVCSPSRTSFLTGRRPDTTHVFDLKTYFRNFTGNFSTIPQHFKNNGYITQSSGKIFHIGIASGKTDDYPASWSFPAYHAPTEKYAIQKVCPGSGGTLYRTARCPVNVTEQPGGSLPDIQNADFAIQFLHNRSEDQKPFFLGMGFKKPHLPFRFPVEYLDLYPLSKVAPAPNPNYPLLLPEVAWSPWPELRVYDDIVALNVSFPYGPVPPEYALLLRQAYSAAVTYIDAQVGRIMEALDTLGLASNTIVTFHGDHGWQLGEHQEWCKHDNFEITTRVPMFVYIPGTTAPKAPPGQLFPFFDPFEALRSDYKAPAMPSGRLSTDALVEAVDLFATLSELAGLPVPPLCPPDSSQVELCTEGYSLVPLIKNLTTSPSNSSFQWKSAAFSQYPRPSATIQQNSDLPNLEDIRIMGYTMRTDEHRYTEWVAYDPVTFTANWTQVYARELYVHSSDPEENYNVADAPLYSQLLTQLSQQLRRGWRAALPVIAES</sequence>
<dbReference type="InterPro" id="IPR035874">
    <property type="entry name" value="IDS"/>
</dbReference>
<feature type="domain" description="Sulfatase N-terminal" evidence="7">
    <location>
        <begin position="3"/>
        <end position="343"/>
    </location>
</feature>
<dbReference type="SUPFAM" id="SSF53649">
    <property type="entry name" value="Alkaline phosphatase-like"/>
    <property type="match status" value="1"/>
</dbReference>
<dbReference type="OrthoDB" id="96314at2759"/>
<accession>A0A2T7PLT6</accession>
<evidence type="ECO:0000256" key="4">
    <source>
        <dbReference type="ARBA" id="ARBA00022729"/>
    </source>
</evidence>
<dbReference type="PROSITE" id="PS00149">
    <property type="entry name" value="SULFATASE_2"/>
    <property type="match status" value="1"/>
</dbReference>
<dbReference type="PANTHER" id="PTHR45953:SF1">
    <property type="entry name" value="IDURONATE 2-SULFATASE"/>
    <property type="match status" value="1"/>
</dbReference>
<dbReference type="PROSITE" id="PS00523">
    <property type="entry name" value="SULFATASE_1"/>
    <property type="match status" value="1"/>
</dbReference>
<keyword evidence="3" id="KW-0479">Metal-binding</keyword>
<organism evidence="8 9">
    <name type="scientific">Pomacea canaliculata</name>
    <name type="common">Golden apple snail</name>
    <dbReference type="NCBI Taxonomy" id="400727"/>
    <lineage>
        <taxon>Eukaryota</taxon>
        <taxon>Metazoa</taxon>
        <taxon>Spiralia</taxon>
        <taxon>Lophotrochozoa</taxon>
        <taxon>Mollusca</taxon>
        <taxon>Gastropoda</taxon>
        <taxon>Caenogastropoda</taxon>
        <taxon>Architaenioglossa</taxon>
        <taxon>Ampullarioidea</taxon>
        <taxon>Ampullariidae</taxon>
        <taxon>Pomacea</taxon>
    </lineage>
</organism>
<evidence type="ECO:0000256" key="1">
    <source>
        <dbReference type="ARBA" id="ARBA00001913"/>
    </source>
</evidence>
<dbReference type="InterPro" id="IPR024607">
    <property type="entry name" value="Sulfatase_CS"/>
</dbReference>
<gene>
    <name evidence="8" type="ORF">C0Q70_05667</name>
</gene>
<dbReference type="Pfam" id="PF00884">
    <property type="entry name" value="Sulfatase"/>
    <property type="match status" value="1"/>
</dbReference>
<dbReference type="STRING" id="400727.A0A2T7PLT6"/>
<keyword evidence="6" id="KW-0106">Calcium</keyword>
<evidence type="ECO:0000256" key="6">
    <source>
        <dbReference type="ARBA" id="ARBA00022837"/>
    </source>
</evidence>
<reference evidence="8 9" key="1">
    <citation type="submission" date="2018-04" db="EMBL/GenBank/DDBJ databases">
        <title>The genome of golden apple snail Pomacea canaliculata provides insight into stress tolerance and invasive adaptation.</title>
        <authorList>
            <person name="Liu C."/>
            <person name="Liu B."/>
            <person name="Ren Y."/>
            <person name="Zhang Y."/>
            <person name="Wang H."/>
            <person name="Li S."/>
            <person name="Jiang F."/>
            <person name="Yin L."/>
            <person name="Zhang G."/>
            <person name="Qian W."/>
            <person name="Fan W."/>
        </authorList>
    </citation>
    <scope>NUCLEOTIDE SEQUENCE [LARGE SCALE GENOMIC DNA]</scope>
    <source>
        <strain evidence="8">SZHN2017</strain>
        <tissue evidence="8">Muscle</tissue>
    </source>
</reference>
<dbReference type="Gene3D" id="3.40.720.10">
    <property type="entry name" value="Alkaline Phosphatase, subunit A"/>
    <property type="match status" value="2"/>
</dbReference>